<feature type="compositionally biased region" description="Polar residues" evidence="1">
    <location>
        <begin position="1"/>
        <end position="21"/>
    </location>
</feature>
<dbReference type="InterPro" id="IPR052196">
    <property type="entry name" value="Bact_Kbp"/>
</dbReference>
<dbReference type="SUPFAM" id="SSF54106">
    <property type="entry name" value="LysM domain"/>
    <property type="match status" value="1"/>
</dbReference>
<evidence type="ECO:0000259" key="2">
    <source>
        <dbReference type="PROSITE" id="PS51782"/>
    </source>
</evidence>
<dbReference type="PANTHER" id="PTHR34700">
    <property type="entry name" value="POTASSIUM BINDING PROTEIN KBP"/>
    <property type="match status" value="1"/>
</dbReference>
<keyword evidence="4" id="KW-1185">Reference proteome</keyword>
<dbReference type="Pfam" id="PF01476">
    <property type="entry name" value="LysM"/>
    <property type="match status" value="1"/>
</dbReference>
<dbReference type="EMBL" id="JADIKC010000014">
    <property type="protein sequence ID" value="MBM7123636.1"/>
    <property type="molecule type" value="Genomic_DNA"/>
</dbReference>
<comment type="caution">
    <text evidence="3">The sequence shown here is derived from an EMBL/GenBank/DDBJ whole genome shotgun (WGS) entry which is preliminary data.</text>
</comment>
<evidence type="ECO:0000313" key="4">
    <source>
        <dbReference type="Proteomes" id="UP001430065"/>
    </source>
</evidence>
<dbReference type="InterPro" id="IPR036779">
    <property type="entry name" value="LysM_dom_sf"/>
</dbReference>
<dbReference type="InterPro" id="IPR018392">
    <property type="entry name" value="LysM"/>
</dbReference>
<dbReference type="Proteomes" id="UP001430065">
    <property type="component" value="Unassembled WGS sequence"/>
</dbReference>
<organism evidence="3 4">
    <name type="scientific">Dyella kyungheensis</name>
    <dbReference type="NCBI Taxonomy" id="1242174"/>
    <lineage>
        <taxon>Bacteria</taxon>
        <taxon>Pseudomonadati</taxon>
        <taxon>Pseudomonadota</taxon>
        <taxon>Gammaproteobacteria</taxon>
        <taxon>Lysobacterales</taxon>
        <taxon>Rhodanobacteraceae</taxon>
        <taxon>Dyella</taxon>
    </lineage>
</organism>
<name>A0ABS2JX90_9GAMM</name>
<protein>
    <submittedName>
        <fullName evidence="3">LysM peptidoglycan-binding domain-containing protein</fullName>
    </submittedName>
</protein>
<feature type="region of interest" description="Disordered" evidence="1">
    <location>
        <begin position="1"/>
        <end position="48"/>
    </location>
</feature>
<dbReference type="Gene3D" id="3.10.350.10">
    <property type="entry name" value="LysM domain"/>
    <property type="match status" value="1"/>
</dbReference>
<sequence>MGNETNKPDFSNVKSTVQSTAPDAPKADFSNVQSEVVSTAPDAPAETYTVQSGDNLSKIAKHFYGNANAWQQIFDANRDQLSNPDRIKPGQVLKIPAKA</sequence>
<gene>
    <name evidence="3" type="ORF">ISP20_20895</name>
</gene>
<dbReference type="RefSeq" id="WP_204638158.1">
    <property type="nucleotide sequence ID" value="NZ_CP183983.1"/>
</dbReference>
<reference evidence="3 4" key="1">
    <citation type="submission" date="2020-10" db="EMBL/GenBank/DDBJ databases">
        <title>Phylogeny of dyella-like bacteria.</title>
        <authorList>
            <person name="Fu J."/>
        </authorList>
    </citation>
    <scope>NUCLEOTIDE SEQUENCE [LARGE SCALE GENOMIC DNA]</scope>
    <source>
        <strain evidence="3 4">THG-B117</strain>
    </source>
</reference>
<dbReference type="SMART" id="SM00257">
    <property type="entry name" value="LysM"/>
    <property type="match status" value="1"/>
</dbReference>
<evidence type="ECO:0000313" key="3">
    <source>
        <dbReference type="EMBL" id="MBM7123636.1"/>
    </source>
</evidence>
<accession>A0ABS2JX90</accession>
<dbReference type="CDD" id="cd00118">
    <property type="entry name" value="LysM"/>
    <property type="match status" value="1"/>
</dbReference>
<feature type="domain" description="LysM" evidence="2">
    <location>
        <begin position="46"/>
        <end position="95"/>
    </location>
</feature>
<evidence type="ECO:0000256" key="1">
    <source>
        <dbReference type="SAM" id="MobiDB-lite"/>
    </source>
</evidence>
<proteinExistence type="predicted"/>
<dbReference type="PROSITE" id="PS51782">
    <property type="entry name" value="LYSM"/>
    <property type="match status" value="1"/>
</dbReference>
<dbReference type="PANTHER" id="PTHR34700:SF8">
    <property type="entry name" value="POTASSIUM BINDING PROTEIN KBP"/>
    <property type="match status" value="1"/>
</dbReference>